<dbReference type="NCBIfam" id="TIGR02427">
    <property type="entry name" value="protocat_pcaD"/>
    <property type="match status" value="1"/>
</dbReference>
<dbReference type="InterPro" id="IPR026968">
    <property type="entry name" value="PcaD/CatD"/>
</dbReference>
<evidence type="ECO:0000259" key="1">
    <source>
        <dbReference type="Pfam" id="PF00561"/>
    </source>
</evidence>
<dbReference type="EMBL" id="CP002593">
    <property type="protein sequence ID" value="AEA28737.1"/>
    <property type="molecule type" value="Genomic_DNA"/>
</dbReference>
<accession>F4CXT1</accession>
<evidence type="ECO:0000313" key="2">
    <source>
        <dbReference type="EMBL" id="AEA28737.1"/>
    </source>
</evidence>
<gene>
    <name evidence="2" type="ordered locus">Psed_6649</name>
</gene>
<dbReference type="RefSeq" id="WP_013678619.1">
    <property type="nucleotide sequence ID" value="NC_015312.1"/>
</dbReference>
<dbReference type="PRINTS" id="PR00111">
    <property type="entry name" value="ABHYDROLASE"/>
</dbReference>
<dbReference type="GO" id="GO:0042952">
    <property type="term" value="P:beta-ketoadipate pathway"/>
    <property type="evidence" value="ECO:0007669"/>
    <property type="project" value="InterPro"/>
</dbReference>
<dbReference type="GO" id="GO:0047570">
    <property type="term" value="F:3-oxoadipate enol-lactonase activity"/>
    <property type="evidence" value="ECO:0007669"/>
    <property type="project" value="UniProtKB-EC"/>
</dbReference>
<sequence>MSVTLHHVIDGPTEIDAADAPVLVLIGSLGSTLDMWRPNIPELARRMRVVRLDPRGHGGSPAPAGDYSMADLADDVVTTLDTLGVDRFHYCGLSLGGMIGQYVAAEHPERVRTLTLCCTSSWYPDSTPWIERRAAVLAEGTASIADAVVARWYTPDWAAAHPDVVAESVGWIASTSDVGYAGCCAAIGALDNRERLRTIVAPTLVVGGADDLATPVDPHATTIAAAIPGARLEVLPAAAHLATVERAAAATRLILTHAGV</sequence>
<dbReference type="InterPro" id="IPR000073">
    <property type="entry name" value="AB_hydrolase_1"/>
</dbReference>
<name>F4CXT1_PSEUX</name>
<dbReference type="AlphaFoldDB" id="F4CXT1"/>
<dbReference type="SUPFAM" id="SSF53474">
    <property type="entry name" value="alpha/beta-Hydrolases"/>
    <property type="match status" value="1"/>
</dbReference>
<dbReference type="KEGG" id="pdx:Psed_6649"/>
<keyword evidence="3" id="KW-1185">Reference proteome</keyword>
<feature type="domain" description="AB hydrolase-1" evidence="1">
    <location>
        <begin position="21"/>
        <end position="245"/>
    </location>
</feature>
<dbReference type="InterPro" id="IPR050266">
    <property type="entry name" value="AB_hydrolase_sf"/>
</dbReference>
<proteinExistence type="predicted"/>
<dbReference type="Proteomes" id="UP000007809">
    <property type="component" value="Chromosome"/>
</dbReference>
<dbReference type="OrthoDB" id="3396704at2"/>
<reference evidence="2 3" key="1">
    <citation type="journal article" date="2011" name="J. Bacteriol.">
        <title>Genome sequence of the 1,4-dioxane-degrading Pseudonocardia dioxanivorans strain CB1190.</title>
        <authorList>
            <person name="Sales C.M."/>
            <person name="Mahendra S."/>
            <person name="Grostern A."/>
            <person name="Parales R.E."/>
            <person name="Goodwin L.A."/>
            <person name="Woyke T."/>
            <person name="Nolan M."/>
            <person name="Lapidus A."/>
            <person name="Chertkov O."/>
            <person name="Ovchinnikova G."/>
            <person name="Sczyrba A."/>
            <person name="Alvarez-Cohen L."/>
        </authorList>
    </citation>
    <scope>NUCLEOTIDE SEQUENCE [LARGE SCALE GENOMIC DNA]</scope>
    <source>
        <strain evidence="3">ATCC 55486 / DSM 44775 / JCM 13855 / CB1190</strain>
    </source>
</reference>
<dbReference type="PANTHER" id="PTHR43798">
    <property type="entry name" value="MONOACYLGLYCEROL LIPASE"/>
    <property type="match status" value="1"/>
</dbReference>
<dbReference type="ESTHER" id="9pseu-f4cxt1">
    <property type="family name" value="Carboxymethylbutenolide_lactonase"/>
</dbReference>
<dbReference type="Gene3D" id="3.40.50.1820">
    <property type="entry name" value="alpha/beta hydrolase"/>
    <property type="match status" value="1"/>
</dbReference>
<dbReference type="Pfam" id="PF00561">
    <property type="entry name" value="Abhydrolase_1"/>
    <property type="match status" value="1"/>
</dbReference>
<dbReference type="InterPro" id="IPR029058">
    <property type="entry name" value="AB_hydrolase_fold"/>
</dbReference>
<evidence type="ECO:0000313" key="3">
    <source>
        <dbReference type="Proteomes" id="UP000007809"/>
    </source>
</evidence>
<dbReference type="EC" id="3.1.1.24" evidence="2"/>
<dbReference type="STRING" id="675635.Psed_6649"/>
<dbReference type="eggNOG" id="COG0596">
    <property type="taxonomic scope" value="Bacteria"/>
</dbReference>
<keyword evidence="2" id="KW-0378">Hydrolase</keyword>
<organism evidence="2 3">
    <name type="scientific">Pseudonocardia dioxanivorans (strain ATCC 55486 / DSM 44775 / JCM 13855 / CB1190)</name>
    <dbReference type="NCBI Taxonomy" id="675635"/>
    <lineage>
        <taxon>Bacteria</taxon>
        <taxon>Bacillati</taxon>
        <taxon>Actinomycetota</taxon>
        <taxon>Actinomycetes</taxon>
        <taxon>Pseudonocardiales</taxon>
        <taxon>Pseudonocardiaceae</taxon>
        <taxon>Pseudonocardia</taxon>
    </lineage>
</organism>
<dbReference type="HOGENOM" id="CLU_020336_50_3_11"/>
<protein>
    <submittedName>
        <fullName evidence="2">3-oxoadipate enol-lactonase</fullName>
        <ecNumber evidence="2">3.1.1.24</ecNumber>
    </submittedName>
</protein>